<dbReference type="PANTHER" id="PTHR33594">
    <property type="entry name" value="SUPERFAMILY HYDROLASE, PUTATIVE (AFU_ORTHOLOGUE AFUA_1G03035)-RELATED"/>
    <property type="match status" value="1"/>
</dbReference>
<reference evidence="2 3" key="1">
    <citation type="submission" date="2015-01" db="EMBL/GenBank/DDBJ databases">
        <title>Lactococcus lactis subsp.lactis JCM 5805 whole genome shotgun sequence.</title>
        <authorList>
            <person name="Fujii T."/>
            <person name="Tomita Y."/>
            <person name="Ikushima S."/>
            <person name="Fujiwara D."/>
        </authorList>
    </citation>
    <scope>NUCLEOTIDE SEQUENCE [LARGE SCALE GENOMIC DNA]</scope>
    <source>
        <strain evidence="2 3">JCM 5805</strain>
    </source>
</reference>
<protein>
    <submittedName>
        <fullName evidence="2">Predicted HD superfamily hydrolase</fullName>
    </submittedName>
</protein>
<proteinExistence type="predicted"/>
<sequence length="234" mass="27376">MLLVDTGVNSSHLFWRFNLIDLKKIKRFAQEIHDKNNDGHGFDHIERVVALAQKILLTEPSANQELVLATCYLHDTYDEKLTDDVPKQKAKVAQFLNELKIDKKLIDELFMIIDNMSFSSNLIERKTLSLNGQIVQDADRLDAMGAWGIVRTLEYGWAKNRVFYDPNLPPLDYNSKEDYHSQKNNSTLNHFYEKLFLLKDLLNTTEGKRLGEKRDKIMHLFVSQIEEEYKETHF</sequence>
<dbReference type="CDD" id="cd00077">
    <property type="entry name" value="HDc"/>
    <property type="match status" value="1"/>
</dbReference>
<evidence type="ECO:0000259" key="1">
    <source>
        <dbReference type="SMART" id="SM00471"/>
    </source>
</evidence>
<organism evidence="2 3">
    <name type="scientific">Lactococcus lactis subsp. lactis</name>
    <name type="common">Streptococcus lactis</name>
    <dbReference type="NCBI Taxonomy" id="1360"/>
    <lineage>
        <taxon>Bacteria</taxon>
        <taxon>Bacillati</taxon>
        <taxon>Bacillota</taxon>
        <taxon>Bacilli</taxon>
        <taxon>Lactobacillales</taxon>
        <taxon>Streptococcaceae</taxon>
        <taxon>Lactococcus</taxon>
    </lineage>
</organism>
<dbReference type="EMBL" id="BBSI01000042">
    <property type="protein sequence ID" value="GAM81845.1"/>
    <property type="molecule type" value="Genomic_DNA"/>
</dbReference>
<accession>A0A0B8QP41</accession>
<dbReference type="InterPro" id="IPR003607">
    <property type="entry name" value="HD/PDEase_dom"/>
</dbReference>
<keyword evidence="2" id="KW-0378">Hydrolase</keyword>
<dbReference type="InterPro" id="IPR006674">
    <property type="entry name" value="HD_domain"/>
</dbReference>
<evidence type="ECO:0000313" key="2">
    <source>
        <dbReference type="EMBL" id="GAM81845.1"/>
    </source>
</evidence>
<comment type="caution">
    <text evidence="2">The sequence shown here is derived from an EMBL/GenBank/DDBJ whole genome shotgun (WGS) entry which is preliminary data.</text>
</comment>
<dbReference type="Pfam" id="PF01966">
    <property type="entry name" value="HD"/>
    <property type="match status" value="1"/>
</dbReference>
<dbReference type="GO" id="GO:0016787">
    <property type="term" value="F:hydrolase activity"/>
    <property type="evidence" value="ECO:0007669"/>
    <property type="project" value="UniProtKB-KW"/>
</dbReference>
<dbReference type="Proteomes" id="UP000031847">
    <property type="component" value="Unassembled WGS sequence"/>
</dbReference>
<dbReference type="Gene3D" id="1.10.472.50">
    <property type="entry name" value="HD-domain/PDEase-like"/>
    <property type="match status" value="1"/>
</dbReference>
<feature type="domain" description="HD/PDEase" evidence="1">
    <location>
        <begin position="37"/>
        <end position="153"/>
    </location>
</feature>
<dbReference type="AlphaFoldDB" id="A0A0B8QP41"/>
<name>A0A0B8QP41_LACLL</name>
<dbReference type="SMART" id="SM00471">
    <property type="entry name" value="HDc"/>
    <property type="match status" value="1"/>
</dbReference>
<dbReference type="PANTHER" id="PTHR33594:SF1">
    <property type="entry name" value="HD_PDEASE DOMAIN-CONTAINING PROTEIN"/>
    <property type="match status" value="1"/>
</dbReference>
<dbReference type="SUPFAM" id="SSF109604">
    <property type="entry name" value="HD-domain/PDEase-like"/>
    <property type="match status" value="1"/>
</dbReference>
<dbReference type="Gene3D" id="1.20.58.1910">
    <property type="match status" value="1"/>
</dbReference>
<evidence type="ECO:0000313" key="3">
    <source>
        <dbReference type="Proteomes" id="UP000031847"/>
    </source>
</evidence>
<gene>
    <name evidence="2" type="ORF">JCM5805K_2969</name>
</gene>